<proteinExistence type="predicted"/>
<evidence type="ECO:0000259" key="1">
    <source>
        <dbReference type="Pfam" id="PF03446"/>
    </source>
</evidence>
<dbReference type="RefSeq" id="WP_231011396.1">
    <property type="nucleotide sequence ID" value="NZ_BAAAEW010000008.1"/>
</dbReference>
<dbReference type="Proteomes" id="UP001500279">
    <property type="component" value="Unassembled WGS sequence"/>
</dbReference>
<dbReference type="InterPro" id="IPR006115">
    <property type="entry name" value="6PGDH_NADP-bd"/>
</dbReference>
<dbReference type="EMBL" id="BAAAEW010000008">
    <property type="protein sequence ID" value="GAA0749446.1"/>
    <property type="molecule type" value="Genomic_DNA"/>
</dbReference>
<gene>
    <name evidence="3" type="ORF">GCM10009107_20150</name>
</gene>
<dbReference type="InterPro" id="IPR013328">
    <property type="entry name" value="6PGD_dom2"/>
</dbReference>
<dbReference type="Gene3D" id="3.40.50.720">
    <property type="entry name" value="NAD(P)-binding Rossmann-like Domain"/>
    <property type="match status" value="1"/>
</dbReference>
<protein>
    <submittedName>
        <fullName evidence="3">NAD(P)-dependent oxidoreductase</fullName>
    </submittedName>
</protein>
<dbReference type="Gene3D" id="1.10.1040.10">
    <property type="entry name" value="N-(1-d-carboxylethyl)-l-norvaline Dehydrogenase, domain 2"/>
    <property type="match status" value="1"/>
</dbReference>
<dbReference type="InterPro" id="IPR029154">
    <property type="entry name" value="HIBADH-like_NADP-bd"/>
</dbReference>
<dbReference type="PANTHER" id="PTHR43580">
    <property type="entry name" value="OXIDOREDUCTASE GLYR1-RELATED"/>
    <property type="match status" value="1"/>
</dbReference>
<feature type="domain" description="3-hydroxyisobutyrate dehydrogenase-like NAD-binding" evidence="2">
    <location>
        <begin position="156"/>
        <end position="267"/>
    </location>
</feature>
<evidence type="ECO:0000259" key="2">
    <source>
        <dbReference type="Pfam" id="PF14833"/>
    </source>
</evidence>
<accession>A0ABN1JYH9</accession>
<dbReference type="Pfam" id="PF14833">
    <property type="entry name" value="NAD_binding_11"/>
    <property type="match status" value="1"/>
</dbReference>
<feature type="domain" description="6-phosphogluconate dehydrogenase NADP-binding" evidence="1">
    <location>
        <begin position="25"/>
        <end position="150"/>
    </location>
</feature>
<dbReference type="SUPFAM" id="SSF51735">
    <property type="entry name" value="NAD(P)-binding Rossmann-fold domains"/>
    <property type="match status" value="1"/>
</dbReference>
<dbReference type="InterPro" id="IPR008927">
    <property type="entry name" value="6-PGluconate_DH-like_C_sf"/>
</dbReference>
<sequence>MNVGIVGSSPLAAVVARRLSKAFRVHVLAPEWPTEHLQREIVPVQDLAALSQQCRVLLVCAASAALHDAAGFGARLPSGTTVVDLNSGDPADAQALAAELQQRGIGFIDAPLHCESHAALPEASAITCGGPAGAVAAVRPLLEAICPKVIDFGDAGNGRAAALVVATVAAANRLVTYETAAMGFCNGLSVEDMGTVLTRCSGNNSGTVRLLPAIAAGRTTADVPLRSVVADLTLASQLAAKVGAPMMIGNLVRSLLQAESNRLGSAAGLDDTFSRFHDATRQSADRAQAVA</sequence>
<dbReference type="Pfam" id="PF03446">
    <property type="entry name" value="NAD_binding_2"/>
    <property type="match status" value="1"/>
</dbReference>
<organism evidence="3 4">
    <name type="scientific">Ideonella azotifigens</name>
    <dbReference type="NCBI Taxonomy" id="513160"/>
    <lineage>
        <taxon>Bacteria</taxon>
        <taxon>Pseudomonadati</taxon>
        <taxon>Pseudomonadota</taxon>
        <taxon>Betaproteobacteria</taxon>
        <taxon>Burkholderiales</taxon>
        <taxon>Sphaerotilaceae</taxon>
        <taxon>Ideonella</taxon>
    </lineage>
</organism>
<keyword evidence="4" id="KW-1185">Reference proteome</keyword>
<dbReference type="PANTHER" id="PTHR43580:SF2">
    <property type="entry name" value="CYTOKINE-LIKE NUCLEAR FACTOR N-PAC"/>
    <property type="match status" value="1"/>
</dbReference>
<evidence type="ECO:0000313" key="4">
    <source>
        <dbReference type="Proteomes" id="UP001500279"/>
    </source>
</evidence>
<dbReference type="SUPFAM" id="SSF48179">
    <property type="entry name" value="6-phosphogluconate dehydrogenase C-terminal domain-like"/>
    <property type="match status" value="1"/>
</dbReference>
<evidence type="ECO:0000313" key="3">
    <source>
        <dbReference type="EMBL" id="GAA0749446.1"/>
    </source>
</evidence>
<comment type="caution">
    <text evidence="3">The sequence shown here is derived from an EMBL/GenBank/DDBJ whole genome shotgun (WGS) entry which is preliminary data.</text>
</comment>
<dbReference type="InterPro" id="IPR051265">
    <property type="entry name" value="HIBADH-related_NP60_sf"/>
</dbReference>
<dbReference type="InterPro" id="IPR036291">
    <property type="entry name" value="NAD(P)-bd_dom_sf"/>
</dbReference>
<reference evidence="3 4" key="1">
    <citation type="journal article" date="2019" name="Int. J. Syst. Evol. Microbiol.">
        <title>The Global Catalogue of Microorganisms (GCM) 10K type strain sequencing project: providing services to taxonomists for standard genome sequencing and annotation.</title>
        <authorList>
            <consortium name="The Broad Institute Genomics Platform"/>
            <consortium name="The Broad Institute Genome Sequencing Center for Infectious Disease"/>
            <person name="Wu L."/>
            <person name="Ma J."/>
        </authorList>
    </citation>
    <scope>NUCLEOTIDE SEQUENCE [LARGE SCALE GENOMIC DNA]</scope>
    <source>
        <strain evidence="3 4">JCM 15503</strain>
    </source>
</reference>
<name>A0ABN1JYH9_9BURK</name>